<evidence type="ECO:0000259" key="7">
    <source>
        <dbReference type="Pfam" id="PF01433"/>
    </source>
</evidence>
<dbReference type="GeneID" id="100214661"/>
<dbReference type="Pfam" id="PF25577">
    <property type="entry name" value="TPR_TAF2_C"/>
    <property type="match status" value="1"/>
</dbReference>
<sequence>MKKSSYGNKEYKLIHQILCLTAVDFSNKTIYGFAELHILPLVNHLSRIKVNCKQSKIFRICVKGSGLDTWLEASFLTQDPGINFCPDTVQNVDVLLNKLEAAVLQTEPDQNGGEIIVQLPSETIPLIAEKKTLRISIEFVLEDPKGGIHFVNPEIEGSPVKRKSHLFTYKYGNSSRLWFPCIDSFSEVCTWKIEVTTDIGMIVVCPGNLVEKVYTSDEKQATHHFILSTPTSASNIGLAIGPFEVVVDQELSDVMCFVLPGLSPLVNHTTSFLGDAIEFFEETLNAQYPFSAYKLVFVDEAFMSSQTFTSMNILSTNLLHPESVIEQTFISRKILVNGLAEQFFGMFVGMHSWCDLWLIQGIFRYLAGLFLKKHFGNNDYKLWLHKELELLCNYELVGPGLPPLYPYSLVTHPIDGKQESTNEISQSSAIQQHPHIISSRQLKMIGTKSHFVMRIIELRIGQDLLLQAFNKSLSLASAAAAKNTDMMLWSNMLLSTTGFLKTISTVSGKDINIFLDQWICHSGVAKINASFSFNRKRNIIELEVTQCVGKGCQKYVGPMILCIQELDGSFPHTVQVEDIISQHELPCHSKSRRNKKKKIPLITGDEVDMDLSVTLDSDSPVLWVRIDPDMTWPRHVSLQQPDYMWQYQLRYERDVTSQIEAVRALEKYPCSGTRSALIDTINNVEAFFKVRIEAAFCLAKIANTEVEVWDGESAMIEIFEKMFGSNACASIPKFNNFSNFTGYFMQKVLPTSISMLKNSQSQCTRRTLQFILELLKYNDNRFNQFHDGFYVSSLIDGLKNVIGPALHLASATSFDERKNLPVDEHAKLVLSEVVCRLNMDKIIPSFRYAVTCSCLKVIRCMQTNGHIPAESALFKKYSKYGLFEDIRITALKIMVDFVSVHFSETDFDWLLKILENEPSPRVK</sequence>
<reference evidence="11" key="2">
    <citation type="submission" date="2025-08" db="UniProtKB">
        <authorList>
            <consortium name="RefSeq"/>
        </authorList>
    </citation>
    <scope>IDENTIFICATION</scope>
</reference>
<dbReference type="InterPro" id="IPR057345">
    <property type="entry name" value="Ig-like_TAF2"/>
</dbReference>
<feature type="domain" description="Transcription initiation factor TFIID subunit 2 Ig-like" evidence="8">
    <location>
        <begin position="522"/>
        <end position="641"/>
    </location>
</feature>
<keyword evidence="5" id="KW-0804">Transcription</keyword>
<evidence type="ECO:0000259" key="8">
    <source>
        <dbReference type="Pfam" id="PF25316"/>
    </source>
</evidence>
<dbReference type="RefSeq" id="XP_065647291.1">
    <property type="nucleotide sequence ID" value="XM_065791219.1"/>
</dbReference>
<dbReference type="SUPFAM" id="SSF63737">
    <property type="entry name" value="Leukotriene A4 hydrolase N-terminal domain"/>
    <property type="match status" value="1"/>
</dbReference>
<feature type="domain" description="Peptidase M1 membrane alanine aminopeptidase" evidence="7">
    <location>
        <begin position="275"/>
        <end position="384"/>
    </location>
</feature>
<dbReference type="PANTHER" id="PTHR15137">
    <property type="entry name" value="TRANSCRIPTION INITIATION FACTOR TFIID"/>
    <property type="match status" value="1"/>
</dbReference>
<keyword evidence="10" id="KW-1185">Reference proteome</keyword>
<protein>
    <recommendedName>
        <fullName evidence="3">Transcription initiation factor TFIID subunit 2</fullName>
    </recommendedName>
</protein>
<dbReference type="InterPro" id="IPR014782">
    <property type="entry name" value="Peptidase_M1_dom"/>
</dbReference>
<dbReference type="SUPFAM" id="SSF55486">
    <property type="entry name" value="Metalloproteases ('zincins'), catalytic domain"/>
    <property type="match status" value="1"/>
</dbReference>
<organism evidence="10 11">
    <name type="scientific">Hydra vulgaris</name>
    <name type="common">Hydra</name>
    <name type="synonym">Hydra attenuata</name>
    <dbReference type="NCBI Taxonomy" id="6087"/>
    <lineage>
        <taxon>Eukaryota</taxon>
        <taxon>Metazoa</taxon>
        <taxon>Cnidaria</taxon>
        <taxon>Hydrozoa</taxon>
        <taxon>Hydroidolina</taxon>
        <taxon>Anthoathecata</taxon>
        <taxon>Aplanulata</taxon>
        <taxon>Hydridae</taxon>
        <taxon>Hydra</taxon>
    </lineage>
</organism>
<comment type="subcellular location">
    <subcellularLocation>
        <location evidence="1">Nucleus</location>
    </subcellularLocation>
</comment>
<dbReference type="Gene3D" id="2.60.40.1730">
    <property type="entry name" value="tricorn interacting facor f3 domain"/>
    <property type="match status" value="1"/>
</dbReference>
<evidence type="ECO:0000256" key="3">
    <source>
        <dbReference type="ARBA" id="ARBA00017363"/>
    </source>
</evidence>
<name>A0ABM4BEA6_HYDVU</name>
<keyword evidence="6" id="KW-0539">Nucleus</keyword>
<evidence type="ECO:0000256" key="2">
    <source>
        <dbReference type="ARBA" id="ARBA00010937"/>
    </source>
</evidence>
<dbReference type="Pfam" id="PF25316">
    <property type="entry name" value="TAF2_3rd"/>
    <property type="match status" value="1"/>
</dbReference>
<evidence type="ECO:0000256" key="5">
    <source>
        <dbReference type="ARBA" id="ARBA00023163"/>
    </source>
</evidence>
<dbReference type="InterPro" id="IPR057991">
    <property type="entry name" value="TPR_TAF2_C"/>
</dbReference>
<evidence type="ECO:0000259" key="9">
    <source>
        <dbReference type="Pfam" id="PF25577"/>
    </source>
</evidence>
<proteinExistence type="inferred from homology"/>
<dbReference type="Pfam" id="PF01433">
    <property type="entry name" value="Peptidase_M1"/>
    <property type="match status" value="1"/>
</dbReference>
<dbReference type="InterPro" id="IPR027268">
    <property type="entry name" value="Peptidase_M4/M1_CTD_sf"/>
</dbReference>
<dbReference type="Proteomes" id="UP001652625">
    <property type="component" value="Chromosome 02"/>
</dbReference>
<evidence type="ECO:0000256" key="4">
    <source>
        <dbReference type="ARBA" id="ARBA00023015"/>
    </source>
</evidence>
<comment type="similarity">
    <text evidence="2">Belongs to the TAF2 family.</text>
</comment>
<dbReference type="CDD" id="cd09839">
    <property type="entry name" value="M1_like_TAF2"/>
    <property type="match status" value="1"/>
</dbReference>
<keyword evidence="4" id="KW-0805">Transcription regulation</keyword>
<dbReference type="Gene3D" id="1.10.390.10">
    <property type="entry name" value="Neutral Protease Domain 2"/>
    <property type="match status" value="1"/>
</dbReference>
<evidence type="ECO:0000313" key="10">
    <source>
        <dbReference type="Proteomes" id="UP001652625"/>
    </source>
</evidence>
<evidence type="ECO:0000256" key="1">
    <source>
        <dbReference type="ARBA" id="ARBA00004123"/>
    </source>
</evidence>
<feature type="domain" description="Transcription initiation factor TFIID subunit 2 TPR repeats" evidence="9">
    <location>
        <begin position="642"/>
        <end position="923"/>
    </location>
</feature>
<gene>
    <name evidence="11" type="primary">LOC100214661</name>
</gene>
<dbReference type="InterPro" id="IPR042097">
    <property type="entry name" value="Aminopeptidase_N-like_N_sf"/>
</dbReference>
<dbReference type="InterPro" id="IPR037813">
    <property type="entry name" value="TAF2"/>
</dbReference>
<evidence type="ECO:0000313" key="11">
    <source>
        <dbReference type="RefSeq" id="XP_065647291.1"/>
    </source>
</evidence>
<accession>A0ABM4BEA6</accession>
<reference evidence="10" key="1">
    <citation type="submission" date="2025-05" db="UniProtKB">
        <authorList>
            <consortium name="RefSeq"/>
        </authorList>
    </citation>
    <scope>NUCLEOTIDE SEQUENCE [LARGE SCALE GENOMIC DNA]</scope>
</reference>
<dbReference type="PANTHER" id="PTHR15137:SF9">
    <property type="entry name" value="TRANSCRIPTION INITIATION FACTOR TFIID SUBUNIT 2"/>
    <property type="match status" value="1"/>
</dbReference>
<evidence type="ECO:0000256" key="6">
    <source>
        <dbReference type="ARBA" id="ARBA00023242"/>
    </source>
</evidence>